<sequence length="430" mass="47465">MTDQQQETSTVVATVPTDDEIASIRRTGKRVSAYKKEVDLLAKTIAGLEWGSGILAVKGSSLSPATQYAFAVFCRITRANPMYHVDVLGGRPYLNANYWADLINSQDHFHHYEQRDLSPSIEIALRNRAEQHRAVAKDLEGEPKAARLGKALDLDEQADDIRFARDRWSPRDTATCVVETTIFRFINAAPMEGIKSGKVDEFERYLVTVSECNWAGGMERSMADSKKFDPVGDANPSTTARSRSLRRAATKAFSAWMTPYEEQLRKAEDAVEAEWEVIQDDKTASHAELPVPGGPQAVGTANGEPAAASPEGAKELPVDEPFDANAARVRLFTTLRDAGIIEENRKKWAADNQLPESTKEWGKEQYDRAEEILVGPVRTKVEAAAAAFGENIADVSLKVLQKDAPQFLSDWNKLAAAYAERADEPAELPL</sequence>
<accession>A0A0F9I7U6</accession>
<evidence type="ECO:0000256" key="1">
    <source>
        <dbReference type="SAM" id="MobiDB-lite"/>
    </source>
</evidence>
<evidence type="ECO:0000313" key="2">
    <source>
        <dbReference type="EMBL" id="KKM23706.1"/>
    </source>
</evidence>
<dbReference type="AlphaFoldDB" id="A0A0F9I7U6"/>
<reference evidence="2" key="1">
    <citation type="journal article" date="2015" name="Nature">
        <title>Complex archaea that bridge the gap between prokaryotes and eukaryotes.</title>
        <authorList>
            <person name="Spang A."/>
            <person name="Saw J.H."/>
            <person name="Jorgensen S.L."/>
            <person name="Zaremba-Niedzwiedzka K."/>
            <person name="Martijn J."/>
            <person name="Lind A.E."/>
            <person name="van Eijk R."/>
            <person name="Schleper C."/>
            <person name="Guy L."/>
            <person name="Ettema T.J."/>
        </authorList>
    </citation>
    <scope>NUCLEOTIDE SEQUENCE</scope>
</reference>
<comment type="caution">
    <text evidence="2">The sequence shown here is derived from an EMBL/GenBank/DDBJ whole genome shotgun (WGS) entry which is preliminary data.</text>
</comment>
<name>A0A0F9I7U6_9ZZZZ</name>
<gene>
    <name evidence="2" type="ORF">LCGC14_1612480</name>
</gene>
<dbReference type="EMBL" id="LAZR01013070">
    <property type="protein sequence ID" value="KKM23706.1"/>
    <property type="molecule type" value="Genomic_DNA"/>
</dbReference>
<organism evidence="2">
    <name type="scientific">marine sediment metagenome</name>
    <dbReference type="NCBI Taxonomy" id="412755"/>
    <lineage>
        <taxon>unclassified sequences</taxon>
        <taxon>metagenomes</taxon>
        <taxon>ecological metagenomes</taxon>
    </lineage>
</organism>
<protein>
    <submittedName>
        <fullName evidence="2">Uncharacterized protein</fullName>
    </submittedName>
</protein>
<feature type="region of interest" description="Disordered" evidence="1">
    <location>
        <begin position="223"/>
        <end position="243"/>
    </location>
</feature>
<feature type="region of interest" description="Disordered" evidence="1">
    <location>
        <begin position="284"/>
        <end position="318"/>
    </location>
</feature>
<proteinExistence type="predicted"/>